<organism evidence="4 5">
    <name type="scientific">Leptonema illini</name>
    <dbReference type="NCBI Taxonomy" id="183"/>
    <lineage>
        <taxon>Bacteria</taxon>
        <taxon>Pseudomonadati</taxon>
        <taxon>Spirochaetota</taxon>
        <taxon>Spirochaetia</taxon>
        <taxon>Leptospirales</taxon>
        <taxon>Leptospiraceae</taxon>
        <taxon>Leptonema</taxon>
    </lineage>
</organism>
<dbReference type="PROSITE" id="PS50801">
    <property type="entry name" value="STAS"/>
    <property type="match status" value="1"/>
</dbReference>
<dbReference type="CDD" id="cd07043">
    <property type="entry name" value="STAS_anti-anti-sigma_factors"/>
    <property type="match status" value="1"/>
</dbReference>
<reference evidence="4 5" key="1">
    <citation type="submission" date="2019-10" db="EMBL/GenBank/DDBJ databases">
        <title>Extracellular Electron Transfer in a Candidatus Methanoperedens spp. Enrichment Culture.</title>
        <authorList>
            <person name="Berger S."/>
            <person name="Rangel Shaw D."/>
            <person name="Berben T."/>
            <person name="In 'T Zandt M."/>
            <person name="Frank J."/>
            <person name="Reimann J."/>
            <person name="Jetten M.S.M."/>
            <person name="Welte C.U."/>
        </authorList>
    </citation>
    <scope>NUCLEOTIDE SEQUENCE [LARGE SCALE GENOMIC DNA]</scope>
    <source>
        <strain evidence="4">SB12</strain>
    </source>
</reference>
<name>A0A833H083_9LEPT</name>
<comment type="similarity">
    <text evidence="1 2">Belongs to the anti-sigma-factor antagonist family.</text>
</comment>
<comment type="caution">
    <text evidence="4">The sequence shown here is derived from an EMBL/GenBank/DDBJ whole genome shotgun (WGS) entry which is preliminary data.</text>
</comment>
<dbReference type="AlphaFoldDB" id="A0A833H083"/>
<feature type="domain" description="STAS" evidence="3">
    <location>
        <begin position="1"/>
        <end position="111"/>
    </location>
</feature>
<dbReference type="PANTHER" id="PTHR33495:SF2">
    <property type="entry name" value="ANTI-SIGMA FACTOR ANTAGONIST TM_1081-RELATED"/>
    <property type="match status" value="1"/>
</dbReference>
<dbReference type="OrthoDB" id="9796601at2"/>
<evidence type="ECO:0000313" key="4">
    <source>
        <dbReference type="EMBL" id="KAB2931368.1"/>
    </source>
</evidence>
<evidence type="ECO:0000313" key="5">
    <source>
        <dbReference type="Proteomes" id="UP000460298"/>
    </source>
</evidence>
<sequence>MKIKVATRGEVTILQIEGAIKSGDEYQLAERMEQYIKPDTAPKFIVDMKKVPFINSQALGLFLNIYKHIDYLKGRIVFSGLNSDIENLMNLTQLSMIFEIYKAIDEAIDSFED</sequence>
<evidence type="ECO:0000256" key="1">
    <source>
        <dbReference type="ARBA" id="ARBA00009013"/>
    </source>
</evidence>
<dbReference type="InterPro" id="IPR003658">
    <property type="entry name" value="Anti-sigma_ant"/>
</dbReference>
<dbReference type="PANTHER" id="PTHR33495">
    <property type="entry name" value="ANTI-SIGMA FACTOR ANTAGONIST TM_1081-RELATED-RELATED"/>
    <property type="match status" value="1"/>
</dbReference>
<proteinExistence type="inferred from homology"/>
<dbReference type="InterPro" id="IPR036513">
    <property type="entry name" value="STAS_dom_sf"/>
</dbReference>
<evidence type="ECO:0000256" key="2">
    <source>
        <dbReference type="RuleBase" id="RU003749"/>
    </source>
</evidence>
<evidence type="ECO:0000259" key="3">
    <source>
        <dbReference type="PROSITE" id="PS50801"/>
    </source>
</evidence>
<dbReference type="EMBL" id="WBUI01000014">
    <property type="protein sequence ID" value="KAB2931368.1"/>
    <property type="molecule type" value="Genomic_DNA"/>
</dbReference>
<dbReference type="Gene3D" id="3.30.750.24">
    <property type="entry name" value="STAS domain"/>
    <property type="match status" value="1"/>
</dbReference>
<dbReference type="Proteomes" id="UP000460298">
    <property type="component" value="Unassembled WGS sequence"/>
</dbReference>
<accession>A0A833H083</accession>
<protein>
    <recommendedName>
        <fullName evidence="2">Anti-sigma factor antagonist</fullName>
    </recommendedName>
</protein>
<dbReference type="NCBIfam" id="TIGR00377">
    <property type="entry name" value="ant_ant_sig"/>
    <property type="match status" value="1"/>
</dbReference>
<dbReference type="Pfam" id="PF01740">
    <property type="entry name" value="STAS"/>
    <property type="match status" value="1"/>
</dbReference>
<dbReference type="SUPFAM" id="SSF52091">
    <property type="entry name" value="SpoIIaa-like"/>
    <property type="match status" value="1"/>
</dbReference>
<gene>
    <name evidence="4" type="ORF">F9K24_14100</name>
</gene>
<dbReference type="GO" id="GO:0043856">
    <property type="term" value="F:anti-sigma factor antagonist activity"/>
    <property type="evidence" value="ECO:0007669"/>
    <property type="project" value="InterPro"/>
</dbReference>
<dbReference type="RefSeq" id="WP_002771059.1">
    <property type="nucleotide sequence ID" value="NZ_JQDG01000033.1"/>
</dbReference>
<dbReference type="InterPro" id="IPR002645">
    <property type="entry name" value="STAS_dom"/>
</dbReference>